<dbReference type="Proteomes" id="UP000005237">
    <property type="component" value="Unassembled WGS sequence"/>
</dbReference>
<feature type="region of interest" description="Disordered" evidence="1">
    <location>
        <begin position="405"/>
        <end position="425"/>
    </location>
</feature>
<organism evidence="2 3">
    <name type="scientific">Caenorhabditis japonica</name>
    <dbReference type="NCBI Taxonomy" id="281687"/>
    <lineage>
        <taxon>Eukaryota</taxon>
        <taxon>Metazoa</taxon>
        <taxon>Ecdysozoa</taxon>
        <taxon>Nematoda</taxon>
        <taxon>Chromadorea</taxon>
        <taxon>Rhabditida</taxon>
        <taxon>Rhabditina</taxon>
        <taxon>Rhabditomorpha</taxon>
        <taxon>Rhabditoidea</taxon>
        <taxon>Rhabditidae</taxon>
        <taxon>Peloderinae</taxon>
        <taxon>Caenorhabditis</taxon>
    </lineage>
</organism>
<dbReference type="AlphaFoldDB" id="A0A8R1DUQ1"/>
<evidence type="ECO:0000313" key="3">
    <source>
        <dbReference type="Proteomes" id="UP000005237"/>
    </source>
</evidence>
<sequence>MSKFWTSTNAFEEMGFIVEISHEDSNKQIRIVTPIDTVIAYPTKEQLFQCKLGDAVCFQESRIHQTNPRSVELLRRTPAPPPQTHCEYSSKYNCMVIRTEILHIYGYTDKNNKKILKTTFRKKVIGKTSMNETSKNTLIGCEIILKNACSDQWTIAEITPKMNSEPLTGLVYFHDDRRHHYRIFVPGYPNDFTISEKPEYEDYILNNWIVFTPNNDRVTANENKLVNIWSSSKEPLTTRNNQQLEICIPCSQNEHYLSTNLLDRVFDRHQVLCNYEIPLHLEDQPLWLHCSAEFSDKICFVVSTRQQQLEKFRITSNSTLDADEKRKNREMNEPSDSTSYRRDSSARRAAPDRKISPPSMDPLRNDSPPRRHNRNREENFVFQKPARKLQDGTLLNPWAASTSFSDTCSSSEKSSSSSKNAANKEDLELEMKRKTMQVKEVEEDKRKLAKQLFEAREVIKKKNEEIEKLHQRIDTLEESQVKARRLADLINYGFAKYGLAKFLDQMDSSYVADLQEAIFTF</sequence>
<name>A0A8R1DUQ1_CAEJA</name>
<feature type="region of interest" description="Disordered" evidence="1">
    <location>
        <begin position="320"/>
        <end position="386"/>
    </location>
</feature>
<feature type="compositionally biased region" description="Basic and acidic residues" evidence="1">
    <location>
        <begin position="363"/>
        <end position="379"/>
    </location>
</feature>
<feature type="compositionally biased region" description="Basic and acidic residues" evidence="1">
    <location>
        <begin position="322"/>
        <end position="332"/>
    </location>
</feature>
<reference evidence="3" key="1">
    <citation type="submission" date="2010-08" db="EMBL/GenBank/DDBJ databases">
        <authorList>
            <consortium name="Caenorhabditis japonica Sequencing Consortium"/>
            <person name="Wilson R.K."/>
        </authorList>
    </citation>
    <scope>NUCLEOTIDE SEQUENCE [LARGE SCALE GENOMIC DNA]</scope>
    <source>
        <strain evidence="3">DF5081</strain>
    </source>
</reference>
<protein>
    <submittedName>
        <fullName evidence="2">Uncharacterized protein</fullName>
    </submittedName>
</protein>
<evidence type="ECO:0000256" key="1">
    <source>
        <dbReference type="SAM" id="MobiDB-lite"/>
    </source>
</evidence>
<keyword evidence="3" id="KW-1185">Reference proteome</keyword>
<feature type="compositionally biased region" description="Basic and acidic residues" evidence="1">
    <location>
        <begin position="339"/>
        <end position="355"/>
    </location>
</feature>
<reference evidence="2" key="2">
    <citation type="submission" date="2022-06" db="UniProtKB">
        <authorList>
            <consortium name="EnsemblMetazoa"/>
        </authorList>
    </citation>
    <scope>IDENTIFICATION</scope>
    <source>
        <strain evidence="2">DF5081</strain>
    </source>
</reference>
<dbReference type="EnsemblMetazoa" id="CJA13083.1">
    <property type="protein sequence ID" value="CJA13083.1"/>
    <property type="gene ID" value="WBGene00132287"/>
</dbReference>
<feature type="compositionally biased region" description="Low complexity" evidence="1">
    <location>
        <begin position="405"/>
        <end position="418"/>
    </location>
</feature>
<evidence type="ECO:0000313" key="2">
    <source>
        <dbReference type="EnsemblMetazoa" id="CJA13083.1"/>
    </source>
</evidence>
<proteinExistence type="predicted"/>
<accession>A0A8R1DUQ1</accession>